<sequence length="78" mass="8903">MHAGFAVSFFNPTCRVHHGPSFSLFSAPKTSRVNSNIPAVRKPDQCSENKKTLLFSLINFIITKFLIFCKIIVYKFFC</sequence>
<dbReference type="AlphaFoldDB" id="A0A975BUI1"/>
<organism evidence="2 3">
    <name type="scientific">Desulfonema magnum</name>
    <dbReference type="NCBI Taxonomy" id="45655"/>
    <lineage>
        <taxon>Bacteria</taxon>
        <taxon>Pseudomonadati</taxon>
        <taxon>Thermodesulfobacteriota</taxon>
        <taxon>Desulfobacteria</taxon>
        <taxon>Desulfobacterales</taxon>
        <taxon>Desulfococcaceae</taxon>
        <taxon>Desulfonema</taxon>
    </lineage>
</organism>
<gene>
    <name evidence="2" type="ORF">dnm_075470</name>
</gene>
<dbReference type="EMBL" id="CP061800">
    <property type="protein sequence ID" value="QTA91479.1"/>
    <property type="molecule type" value="Genomic_DNA"/>
</dbReference>
<feature type="transmembrane region" description="Helical" evidence="1">
    <location>
        <begin position="53"/>
        <end position="73"/>
    </location>
</feature>
<evidence type="ECO:0000313" key="3">
    <source>
        <dbReference type="Proteomes" id="UP000663722"/>
    </source>
</evidence>
<keyword evidence="1" id="KW-1133">Transmembrane helix</keyword>
<keyword evidence="3" id="KW-1185">Reference proteome</keyword>
<dbReference type="Proteomes" id="UP000663722">
    <property type="component" value="Chromosome"/>
</dbReference>
<evidence type="ECO:0000313" key="2">
    <source>
        <dbReference type="EMBL" id="QTA91479.1"/>
    </source>
</evidence>
<protein>
    <submittedName>
        <fullName evidence="2">Uncharacterized protein</fullName>
    </submittedName>
</protein>
<keyword evidence="1" id="KW-0472">Membrane</keyword>
<keyword evidence="1" id="KW-0812">Transmembrane</keyword>
<accession>A0A975BUI1</accession>
<reference evidence="2" key="1">
    <citation type="journal article" date="2021" name="Microb. Physiol.">
        <title>Proteogenomic Insights into the Physiology of Marine, Sulfate-Reducing, Filamentous Desulfonema limicola and Desulfonema magnum.</title>
        <authorList>
            <person name="Schnaars V."/>
            <person name="Wohlbrand L."/>
            <person name="Scheve S."/>
            <person name="Hinrichs C."/>
            <person name="Reinhardt R."/>
            <person name="Rabus R."/>
        </authorList>
    </citation>
    <scope>NUCLEOTIDE SEQUENCE</scope>
    <source>
        <strain evidence="2">4be13</strain>
    </source>
</reference>
<dbReference type="KEGG" id="dmm:dnm_075470"/>
<evidence type="ECO:0000256" key="1">
    <source>
        <dbReference type="SAM" id="Phobius"/>
    </source>
</evidence>
<proteinExistence type="predicted"/>
<name>A0A975BUI1_9BACT</name>